<dbReference type="AlphaFoldDB" id="A0A6G1G5P5"/>
<evidence type="ECO:0000256" key="5">
    <source>
        <dbReference type="SAM" id="MobiDB-lite"/>
    </source>
</evidence>
<accession>A0A6G1G5P5</accession>
<dbReference type="GO" id="GO:0003995">
    <property type="term" value="F:acyl-CoA dehydrogenase activity"/>
    <property type="evidence" value="ECO:0007669"/>
    <property type="project" value="TreeGrafter"/>
</dbReference>
<name>A0A6G1G5P5_9PEZI</name>
<feature type="domain" description="Acyl-CoA dehydrogenase/oxidase C-terminal" evidence="6">
    <location>
        <begin position="314"/>
        <end position="491"/>
    </location>
</feature>
<protein>
    <submittedName>
        <fullName evidence="9 11">Acyl-CoA dehydrogenase/oxidase C-terminal</fullName>
    </submittedName>
</protein>
<evidence type="ECO:0000256" key="3">
    <source>
        <dbReference type="ARBA" id="ARBA00022827"/>
    </source>
</evidence>
<dbReference type="InterPro" id="IPR052904">
    <property type="entry name" value="Acyl-CoA_dehydrogenase-like"/>
</dbReference>
<evidence type="ECO:0000313" key="10">
    <source>
        <dbReference type="Proteomes" id="UP000504638"/>
    </source>
</evidence>
<keyword evidence="3 4" id="KW-0274">FAD</keyword>
<feature type="domain" description="Adaptive response protein AidB N-terminal" evidence="8">
    <location>
        <begin position="47"/>
        <end position="154"/>
    </location>
</feature>
<evidence type="ECO:0000259" key="7">
    <source>
        <dbReference type="Pfam" id="PF02770"/>
    </source>
</evidence>
<evidence type="ECO:0000256" key="4">
    <source>
        <dbReference type="RuleBase" id="RU362125"/>
    </source>
</evidence>
<evidence type="ECO:0000256" key="1">
    <source>
        <dbReference type="ARBA" id="ARBA00009347"/>
    </source>
</evidence>
<dbReference type="Pfam" id="PF00441">
    <property type="entry name" value="Acyl-CoA_dh_1"/>
    <property type="match status" value="1"/>
</dbReference>
<dbReference type="PANTHER" id="PTHR42707">
    <property type="entry name" value="ACYL-COA DEHYDROGENASE"/>
    <property type="match status" value="1"/>
</dbReference>
<dbReference type="Proteomes" id="UP000504638">
    <property type="component" value="Unplaced"/>
</dbReference>
<dbReference type="InterPro" id="IPR009100">
    <property type="entry name" value="AcylCoA_DH/oxidase_NM_dom_sf"/>
</dbReference>
<evidence type="ECO:0000313" key="9">
    <source>
        <dbReference type="EMBL" id="KAF1813383.1"/>
    </source>
</evidence>
<gene>
    <name evidence="9 11" type="ORF">P152DRAFT_394810</name>
</gene>
<dbReference type="SUPFAM" id="SSF47203">
    <property type="entry name" value="Acyl-CoA dehydrogenase C-terminal domain-like"/>
    <property type="match status" value="1"/>
</dbReference>
<dbReference type="Gene3D" id="2.40.110.20">
    <property type="match status" value="1"/>
</dbReference>
<evidence type="ECO:0000256" key="2">
    <source>
        <dbReference type="ARBA" id="ARBA00022630"/>
    </source>
</evidence>
<organism evidence="9">
    <name type="scientific">Eremomyces bilateralis CBS 781.70</name>
    <dbReference type="NCBI Taxonomy" id="1392243"/>
    <lineage>
        <taxon>Eukaryota</taxon>
        <taxon>Fungi</taxon>
        <taxon>Dikarya</taxon>
        <taxon>Ascomycota</taxon>
        <taxon>Pezizomycotina</taxon>
        <taxon>Dothideomycetes</taxon>
        <taxon>Dothideomycetes incertae sedis</taxon>
        <taxon>Eremomycetales</taxon>
        <taxon>Eremomycetaceae</taxon>
        <taxon>Eremomyces</taxon>
    </lineage>
</organism>
<comment type="cofactor">
    <cofactor evidence="4">
        <name>FAD</name>
        <dbReference type="ChEBI" id="CHEBI:57692"/>
    </cofactor>
</comment>
<proteinExistence type="inferred from homology"/>
<feature type="region of interest" description="Disordered" evidence="5">
    <location>
        <begin position="182"/>
        <end position="201"/>
    </location>
</feature>
<dbReference type="GeneID" id="54416841"/>
<dbReference type="SUPFAM" id="SSF56645">
    <property type="entry name" value="Acyl-CoA dehydrogenase NM domain-like"/>
    <property type="match status" value="1"/>
</dbReference>
<dbReference type="InterPro" id="IPR006091">
    <property type="entry name" value="Acyl-CoA_Oxase/DH_mid-dom"/>
</dbReference>
<keyword evidence="10" id="KW-1185">Reference proteome</keyword>
<dbReference type="InterPro" id="IPR041504">
    <property type="entry name" value="AidB_N"/>
</dbReference>
<reference evidence="9 11" key="1">
    <citation type="submission" date="2020-01" db="EMBL/GenBank/DDBJ databases">
        <authorList>
            <consortium name="DOE Joint Genome Institute"/>
            <person name="Haridas S."/>
            <person name="Albert R."/>
            <person name="Binder M."/>
            <person name="Bloem J."/>
            <person name="Labutti K."/>
            <person name="Salamov A."/>
            <person name="Andreopoulos B."/>
            <person name="Baker S.E."/>
            <person name="Barry K."/>
            <person name="Bills G."/>
            <person name="Bluhm B.H."/>
            <person name="Cannon C."/>
            <person name="Castanera R."/>
            <person name="Culley D.E."/>
            <person name="Daum C."/>
            <person name="Ezra D."/>
            <person name="Gonzalez J.B."/>
            <person name="Henrissat B."/>
            <person name="Kuo A."/>
            <person name="Liang C."/>
            <person name="Lipzen A."/>
            <person name="Lutzoni F."/>
            <person name="Magnuson J."/>
            <person name="Mondo S."/>
            <person name="Nolan M."/>
            <person name="Ohm R."/>
            <person name="Pangilinan J."/>
            <person name="Park H.-J."/>
            <person name="Ramirez L."/>
            <person name="Alfaro M."/>
            <person name="Sun H."/>
            <person name="Tritt A."/>
            <person name="Yoshinaga Y."/>
            <person name="Zwiers L.-H."/>
            <person name="Turgeon B.G."/>
            <person name="Goodwin S.B."/>
            <person name="Spatafora J.W."/>
            <person name="Crous P.W."/>
            <person name="Grigoriev I.V."/>
        </authorList>
    </citation>
    <scope>NUCLEOTIDE SEQUENCE</scope>
    <source>
        <strain evidence="9 11">CBS 781.70</strain>
    </source>
</reference>
<keyword evidence="4" id="KW-0560">Oxidoreductase</keyword>
<dbReference type="InterPro" id="IPR009075">
    <property type="entry name" value="AcylCo_DH/oxidase_C"/>
</dbReference>
<evidence type="ECO:0000259" key="6">
    <source>
        <dbReference type="Pfam" id="PF00441"/>
    </source>
</evidence>
<comment type="similarity">
    <text evidence="1 4">Belongs to the acyl-CoA dehydrogenase family.</text>
</comment>
<keyword evidence="2 4" id="KW-0285">Flavoprotein</keyword>
<dbReference type="EMBL" id="ML975155">
    <property type="protein sequence ID" value="KAF1813383.1"/>
    <property type="molecule type" value="Genomic_DNA"/>
</dbReference>
<feature type="domain" description="Acyl-CoA oxidase/dehydrogenase middle" evidence="7">
    <location>
        <begin position="189"/>
        <end position="304"/>
    </location>
</feature>
<dbReference type="Gene3D" id="1.20.140.10">
    <property type="entry name" value="Butyryl-CoA Dehydrogenase, subunit A, domain 3"/>
    <property type="match status" value="1"/>
</dbReference>
<evidence type="ECO:0000259" key="8">
    <source>
        <dbReference type="Pfam" id="PF18158"/>
    </source>
</evidence>
<sequence>MAVPRPSSGTEGFFQTAPKLGNQLTEDFFLNRIYNLYIPKPIQTAIEPDLSAFGAYVVSPDVFSLVADAERNPPTVSTHSLFGVPRTTLDTSRGWQELQKIGIKHGILAIAYEEAQGHHSRMYQFVKYHLWTGSNACVTCPTAMADGAARLLSNHLAKGGLSLEQEQVFRAAYQHLTSRDPENGWTSGQWMTERSGGSDVRGTETVATYAPQPASSSFTDAHGSPLGPYTVSGFKWFSSATDSQMAVLLAKTPAGISAFYAPMRRASTSPSNPLPSELNGIAIQRLKPKLGTRAVPTAELVLNDTRAWMVGQDGHGVREIASVLNITRLYTGITALSYWGRGLAIARAYARVRKVDGGVLLTDVPSHLRTLARITVSYSAMMHLGYFVVALMGIVENPGAYEKSGEAMQTAPVQDVKEATALLRLLLPVMKGQCSKLSIGALQECMEALGGVGYLEDEQEFNVSRIYRDASVNSIWEGTTDIMGTDVARVMKGKGGVPILKALGGWVARNTNTWTEEWGSAAELVMQEFKRLEEVWIGLQTEELRFRGRELLNSLSWIVSTVCLVGDAQRDNHPVMVEVSKRWIGEKQPKASIETENWRSISVLDKLVVFGADSTSSKL</sequence>
<evidence type="ECO:0000313" key="11">
    <source>
        <dbReference type="RefSeq" id="XP_033535014.1"/>
    </source>
</evidence>
<dbReference type="Pfam" id="PF02770">
    <property type="entry name" value="Acyl-CoA_dh_M"/>
    <property type="match status" value="1"/>
</dbReference>
<dbReference type="InterPro" id="IPR036250">
    <property type="entry name" value="AcylCo_DH-like_C"/>
</dbReference>
<dbReference type="PANTHER" id="PTHR42707:SF2">
    <property type="entry name" value="ACD11 DEHYDROGENASE"/>
    <property type="match status" value="1"/>
</dbReference>
<reference evidence="11" key="3">
    <citation type="submission" date="2025-04" db="UniProtKB">
        <authorList>
            <consortium name="RefSeq"/>
        </authorList>
    </citation>
    <scope>IDENTIFICATION</scope>
    <source>
        <strain evidence="11">CBS 781.70</strain>
    </source>
</reference>
<dbReference type="OrthoDB" id="10251155at2759"/>
<reference evidence="11" key="2">
    <citation type="submission" date="2020-04" db="EMBL/GenBank/DDBJ databases">
        <authorList>
            <consortium name="NCBI Genome Project"/>
        </authorList>
    </citation>
    <scope>NUCLEOTIDE SEQUENCE</scope>
    <source>
        <strain evidence="11">CBS 781.70</strain>
    </source>
</reference>
<dbReference type="Pfam" id="PF18158">
    <property type="entry name" value="AidB_N"/>
    <property type="match status" value="1"/>
</dbReference>
<dbReference type="RefSeq" id="XP_033535014.1">
    <property type="nucleotide sequence ID" value="XM_033676271.1"/>
</dbReference>